<dbReference type="RefSeq" id="XP_033685643.1">
    <property type="nucleotide sequence ID" value="XM_033835407.1"/>
</dbReference>
<proteinExistence type="predicted"/>
<organism evidence="2 3">
    <name type="scientific">Trematosphaeria pertusa</name>
    <dbReference type="NCBI Taxonomy" id="390896"/>
    <lineage>
        <taxon>Eukaryota</taxon>
        <taxon>Fungi</taxon>
        <taxon>Dikarya</taxon>
        <taxon>Ascomycota</taxon>
        <taxon>Pezizomycotina</taxon>
        <taxon>Dothideomycetes</taxon>
        <taxon>Pleosporomycetidae</taxon>
        <taxon>Pleosporales</taxon>
        <taxon>Massarineae</taxon>
        <taxon>Trematosphaeriaceae</taxon>
        <taxon>Trematosphaeria</taxon>
    </lineage>
</organism>
<evidence type="ECO:0000313" key="2">
    <source>
        <dbReference type="EMBL" id="KAF2250639.1"/>
    </source>
</evidence>
<dbReference type="Gene3D" id="3.20.20.80">
    <property type="entry name" value="Glycosidases"/>
    <property type="match status" value="1"/>
</dbReference>
<dbReference type="Proteomes" id="UP000800094">
    <property type="component" value="Unassembled WGS sequence"/>
</dbReference>
<evidence type="ECO:0000313" key="3">
    <source>
        <dbReference type="Proteomes" id="UP000800094"/>
    </source>
</evidence>
<dbReference type="EMBL" id="ML987193">
    <property type="protein sequence ID" value="KAF2250639.1"/>
    <property type="molecule type" value="Genomic_DNA"/>
</dbReference>
<gene>
    <name evidence="2" type="ORF">BU26DRAFT_603206</name>
</gene>
<keyword evidence="3" id="KW-1185">Reference proteome</keyword>
<dbReference type="GO" id="GO:0005829">
    <property type="term" value="C:cytosol"/>
    <property type="evidence" value="ECO:0007669"/>
    <property type="project" value="UniProtKB-SubCell"/>
</dbReference>
<sequence length="711" mass="79335">MAHIRGWKDILRPIRDGYRHLFPAPDTGPTPEERQKQRGLDRLKGFTYFDTFDQLEAWTEAESDPLQRANTPLLPRSNVAVNQQEKATVLICHDYSGNYHGYEAVQGTGVQEESYTCEYLHAVGTFIYFSHKFICVPPPSWTNTLHRNGVMALGTLLVEPQTKDSEKLLQRGGSGGTSGAGSIFPMTRKLSNIAKHYGFDGWLVNIEKPFPKESWDANLLESFLCQLQDCLGPTRRLIWYDAITIDNTIAYQNALNAKNVSFSKACGAVLTNYCWKESDAWTSKQTALEHGLSPDRTFFGVDVWAQNKTTLRHPRVTYPEKGGGGTNTGVAVSKLAEVGLSVGIFAPAWSLEHFPGCGRAVERAMWEGRTLLEDVSCSCGNAGVRHPPNRAYPILQFARQFLAGSGSFFYTDFSRGFGSHGEQEAYRIYNGQPMHSQLASQSVLPTMPRSSVPDDLVEGRVNVVSHRLNDLEGRTHLLIEAQGVKRPKGDTGETCESWLPLFELDMPADGSLRLSISSRHLLQLPDAAASFYLKFSSGTKLLKLEEKDNLQSTEAILHLGSGREALGRLCEIGVHLQAPPLRPHPVQILEVQEIRIVPRSAPSQINCGIHNVRVETRRQWKSEHRRLCWMYQAADPSRLMLLDMPYSDITGPFSHFLVRIDGLHVGRAYALEYVVPQSLGDELAGREVEVEVTGIGFDGRTLAHKHARLRV</sequence>
<protein>
    <submittedName>
        <fullName evidence="2">Glycoside hydrolase family 85 protein</fullName>
    </submittedName>
</protein>
<dbReference type="OrthoDB" id="284473at2759"/>
<feature type="domain" description="Cytosolic endo-beta-N-acetylglucosaminidase TIM barrel" evidence="1">
    <location>
        <begin position="108"/>
        <end position="420"/>
    </location>
</feature>
<dbReference type="InterPro" id="IPR005201">
    <property type="entry name" value="TIM_ENGase"/>
</dbReference>
<dbReference type="Pfam" id="PF03644">
    <property type="entry name" value="Glyco_hydro_85"/>
    <property type="match status" value="1"/>
</dbReference>
<dbReference type="PANTHER" id="PTHR13246">
    <property type="entry name" value="ENDO BETA N-ACETYLGLUCOSAMINIDASE"/>
    <property type="match status" value="1"/>
</dbReference>
<dbReference type="GeneID" id="54588737"/>
<evidence type="ECO:0000259" key="1">
    <source>
        <dbReference type="Pfam" id="PF03644"/>
    </source>
</evidence>
<dbReference type="GO" id="GO:0033925">
    <property type="term" value="F:mannosyl-glycoprotein endo-beta-N-acetylglucosaminidase activity"/>
    <property type="evidence" value="ECO:0007669"/>
    <property type="project" value="UniProtKB-EC"/>
</dbReference>
<name>A0A6A6IKA6_9PLEO</name>
<dbReference type="PANTHER" id="PTHR13246:SF1">
    <property type="entry name" value="CYTOSOLIC ENDO-BETA-N-ACETYLGLUCOSAMINIDASE"/>
    <property type="match status" value="1"/>
</dbReference>
<accession>A0A6A6IKA6</accession>
<reference evidence="2" key="1">
    <citation type="journal article" date="2020" name="Stud. Mycol.">
        <title>101 Dothideomycetes genomes: a test case for predicting lifestyles and emergence of pathogens.</title>
        <authorList>
            <person name="Haridas S."/>
            <person name="Albert R."/>
            <person name="Binder M."/>
            <person name="Bloem J."/>
            <person name="Labutti K."/>
            <person name="Salamov A."/>
            <person name="Andreopoulos B."/>
            <person name="Baker S."/>
            <person name="Barry K."/>
            <person name="Bills G."/>
            <person name="Bluhm B."/>
            <person name="Cannon C."/>
            <person name="Castanera R."/>
            <person name="Culley D."/>
            <person name="Daum C."/>
            <person name="Ezra D."/>
            <person name="Gonzalez J."/>
            <person name="Henrissat B."/>
            <person name="Kuo A."/>
            <person name="Liang C."/>
            <person name="Lipzen A."/>
            <person name="Lutzoni F."/>
            <person name="Magnuson J."/>
            <person name="Mondo S."/>
            <person name="Nolan M."/>
            <person name="Ohm R."/>
            <person name="Pangilinan J."/>
            <person name="Park H.-J."/>
            <person name="Ramirez L."/>
            <person name="Alfaro M."/>
            <person name="Sun H."/>
            <person name="Tritt A."/>
            <person name="Yoshinaga Y."/>
            <person name="Zwiers L.-H."/>
            <person name="Turgeon B."/>
            <person name="Goodwin S."/>
            <person name="Spatafora J."/>
            <person name="Crous P."/>
            <person name="Grigoriev I."/>
        </authorList>
    </citation>
    <scope>NUCLEOTIDE SEQUENCE</scope>
    <source>
        <strain evidence="2">CBS 122368</strain>
    </source>
</reference>
<dbReference type="InterPro" id="IPR032979">
    <property type="entry name" value="ENGase"/>
</dbReference>
<dbReference type="AlphaFoldDB" id="A0A6A6IKA6"/>
<keyword evidence="2" id="KW-0378">Hydrolase</keyword>